<name>A0A0E9T299_ANGAN</name>
<organism evidence="1">
    <name type="scientific">Anguilla anguilla</name>
    <name type="common">European freshwater eel</name>
    <name type="synonym">Muraena anguilla</name>
    <dbReference type="NCBI Taxonomy" id="7936"/>
    <lineage>
        <taxon>Eukaryota</taxon>
        <taxon>Metazoa</taxon>
        <taxon>Chordata</taxon>
        <taxon>Craniata</taxon>
        <taxon>Vertebrata</taxon>
        <taxon>Euteleostomi</taxon>
        <taxon>Actinopterygii</taxon>
        <taxon>Neopterygii</taxon>
        <taxon>Teleostei</taxon>
        <taxon>Anguilliformes</taxon>
        <taxon>Anguillidae</taxon>
        <taxon>Anguilla</taxon>
    </lineage>
</organism>
<reference evidence="1" key="2">
    <citation type="journal article" date="2015" name="Fish Shellfish Immunol.">
        <title>Early steps in the European eel (Anguilla anguilla)-Vibrio vulnificus interaction in the gills: Role of the RtxA13 toxin.</title>
        <authorList>
            <person name="Callol A."/>
            <person name="Pajuelo D."/>
            <person name="Ebbesson L."/>
            <person name="Teles M."/>
            <person name="MacKenzie S."/>
            <person name="Amaro C."/>
        </authorList>
    </citation>
    <scope>NUCLEOTIDE SEQUENCE</scope>
</reference>
<sequence length="11" mass="1277">MMQQLLSPTMP</sequence>
<accession>A0A0E9T299</accession>
<proteinExistence type="predicted"/>
<protein>
    <submittedName>
        <fullName evidence="1">Uncharacterized protein</fullName>
    </submittedName>
</protein>
<reference evidence="1" key="1">
    <citation type="submission" date="2014-11" db="EMBL/GenBank/DDBJ databases">
        <authorList>
            <person name="Amaro Gonzalez C."/>
        </authorList>
    </citation>
    <scope>NUCLEOTIDE SEQUENCE</scope>
</reference>
<dbReference type="EMBL" id="GBXM01061477">
    <property type="protein sequence ID" value="JAH47100.1"/>
    <property type="molecule type" value="Transcribed_RNA"/>
</dbReference>
<evidence type="ECO:0000313" key="1">
    <source>
        <dbReference type="EMBL" id="JAH47100.1"/>
    </source>
</evidence>